<evidence type="ECO:0000313" key="4">
    <source>
        <dbReference type="Proteomes" id="UP000095765"/>
    </source>
</evidence>
<dbReference type="Proteomes" id="UP000095765">
    <property type="component" value="Unassembled WGS sequence"/>
</dbReference>
<evidence type="ECO:0000256" key="1">
    <source>
        <dbReference type="SAM" id="Phobius"/>
    </source>
</evidence>
<dbReference type="GeneID" id="72463277"/>
<protein>
    <recommendedName>
        <fullName evidence="2">PPM-type phosphatase domain-containing protein</fullName>
    </recommendedName>
</protein>
<keyword evidence="1" id="KW-0472">Membrane</keyword>
<feature type="domain" description="PPM-type phosphatase" evidence="2">
    <location>
        <begin position="9"/>
        <end position="261"/>
    </location>
</feature>
<accession>A0A174LJD6</accession>
<dbReference type="RefSeq" id="WP_055243733.1">
    <property type="nucleotide sequence ID" value="NZ_CABIWA010000002.1"/>
</dbReference>
<dbReference type="Gene3D" id="3.60.40.10">
    <property type="entry name" value="PPM-type phosphatase domain"/>
    <property type="match status" value="1"/>
</dbReference>
<gene>
    <name evidence="3" type="ORF">ERS852551_00154</name>
</gene>
<reference evidence="3 4" key="1">
    <citation type="submission" date="2015-09" db="EMBL/GenBank/DDBJ databases">
        <authorList>
            <consortium name="Pathogen Informatics"/>
        </authorList>
    </citation>
    <scope>NUCLEOTIDE SEQUENCE [LARGE SCALE GENOMIC DNA]</scope>
    <source>
        <strain evidence="3 4">2789STDY5834939</strain>
    </source>
</reference>
<organism evidence="3 4">
    <name type="scientific">Anaerotruncus colihominis</name>
    <dbReference type="NCBI Taxonomy" id="169435"/>
    <lineage>
        <taxon>Bacteria</taxon>
        <taxon>Bacillati</taxon>
        <taxon>Bacillota</taxon>
        <taxon>Clostridia</taxon>
        <taxon>Eubacteriales</taxon>
        <taxon>Oscillospiraceae</taxon>
        <taxon>Anaerotruncus</taxon>
    </lineage>
</organism>
<feature type="transmembrane region" description="Helical" evidence="1">
    <location>
        <begin position="276"/>
        <end position="299"/>
    </location>
</feature>
<keyword evidence="1" id="KW-1133">Transmembrane helix</keyword>
<dbReference type="AlphaFoldDB" id="A0A174LJD6"/>
<sequence>MRKNNSAFVARYLSKEGAFLYNNDFYASAEADDFACYLVIDGLEPGEREDLSIRLAAEVVIECFEQKPSIGKKALKKYVRNAQAAMKSSRLRFAGASITVVVTNYQKVRCAWLGNSRFSLLRHGRVAYGSKDHSLSADLSTKGKLPKDQIALHEERNNLSRFLGGKYARPQVSRKLRLQNGDILALYTRGVWENCDESDLLASTAEAGNDPDKALENIERLILDSNPQILDAESQPEANGILTMQKATTDIENYTIALIFIDKVYLDPRRAKRIRLTIMILIVLAVVLLVLGIVLFLYFNKQHENRVEMEFAFESAIQYIADNNFVRAQNDLDTAFDLAGKLKDNEQKNRIDAYRKLTETIVTADGLMESGEYTDAQEAWLRARSRSRQTDFAAQKYIERGLEQAAGYLSVQDYISLGDMLADRGNYAAAEEKYLEARRLAAGLYYEAGKQSAFEALDSLYGKMQGETEAVKEQAAAESVAADYIVQGDKAIKEGDLTAAKLLYTLAREQYAALGNEIVLASIDEKLAALTQKEGENQQQTETAEQYMSEGDALLDKLEYADARQRYILARGIYADLGDEDGVNEARDRIDTVDGYISPKKN</sequence>
<dbReference type="OrthoDB" id="9801841at2"/>
<dbReference type="PROSITE" id="PS51746">
    <property type="entry name" value="PPM_2"/>
    <property type="match status" value="1"/>
</dbReference>
<keyword evidence="1" id="KW-0812">Transmembrane</keyword>
<dbReference type="EMBL" id="CZBE01000001">
    <property type="protein sequence ID" value="CUP22687.1"/>
    <property type="molecule type" value="Genomic_DNA"/>
</dbReference>
<name>A0A174LJD6_9FIRM</name>
<proteinExistence type="predicted"/>
<evidence type="ECO:0000259" key="2">
    <source>
        <dbReference type="PROSITE" id="PS51746"/>
    </source>
</evidence>
<dbReference type="SMART" id="SM00332">
    <property type="entry name" value="PP2Cc"/>
    <property type="match status" value="1"/>
</dbReference>
<dbReference type="SUPFAM" id="SSF81606">
    <property type="entry name" value="PP2C-like"/>
    <property type="match status" value="1"/>
</dbReference>
<dbReference type="InterPro" id="IPR036457">
    <property type="entry name" value="PPM-type-like_dom_sf"/>
</dbReference>
<evidence type="ECO:0000313" key="3">
    <source>
        <dbReference type="EMBL" id="CUP22687.1"/>
    </source>
</evidence>
<dbReference type="InterPro" id="IPR001932">
    <property type="entry name" value="PPM-type_phosphatase-like_dom"/>
</dbReference>